<feature type="domain" description="HAMP" evidence="17">
    <location>
        <begin position="206"/>
        <end position="262"/>
    </location>
</feature>
<evidence type="ECO:0000259" key="16">
    <source>
        <dbReference type="PROSITE" id="PS50110"/>
    </source>
</evidence>
<keyword evidence="9" id="KW-0067">ATP-binding</keyword>
<dbReference type="SMART" id="SM00448">
    <property type="entry name" value="REC"/>
    <property type="match status" value="1"/>
</dbReference>
<keyword evidence="4" id="KW-1003">Cell membrane</keyword>
<feature type="coiled-coil region" evidence="13">
    <location>
        <begin position="104"/>
        <end position="139"/>
    </location>
</feature>
<keyword evidence="7" id="KW-0547">Nucleotide-binding</keyword>
<dbReference type="PROSITE" id="PS50109">
    <property type="entry name" value="HIS_KIN"/>
    <property type="match status" value="1"/>
</dbReference>
<dbReference type="Pfam" id="PF13185">
    <property type="entry name" value="GAF_2"/>
    <property type="match status" value="1"/>
</dbReference>
<dbReference type="InterPro" id="IPR001789">
    <property type="entry name" value="Sig_transdc_resp-reg_receiver"/>
</dbReference>
<dbReference type="CDD" id="cd00082">
    <property type="entry name" value="HisKA"/>
    <property type="match status" value="1"/>
</dbReference>
<keyword evidence="6" id="KW-0808">Transferase</keyword>
<dbReference type="InterPro" id="IPR003594">
    <property type="entry name" value="HATPase_dom"/>
</dbReference>
<dbReference type="Pfam" id="PF05227">
    <property type="entry name" value="CHASE3"/>
    <property type="match status" value="1"/>
</dbReference>
<keyword evidence="14" id="KW-1133">Transmembrane helix</keyword>
<dbReference type="InterPro" id="IPR036097">
    <property type="entry name" value="HisK_dim/P_sf"/>
</dbReference>
<dbReference type="InterPro" id="IPR011006">
    <property type="entry name" value="CheY-like_superfamily"/>
</dbReference>
<dbReference type="PROSITE" id="PS50885">
    <property type="entry name" value="HAMP"/>
    <property type="match status" value="1"/>
</dbReference>
<dbReference type="PROSITE" id="PS50110">
    <property type="entry name" value="RESPONSE_REGULATORY"/>
    <property type="match status" value="1"/>
</dbReference>
<accession>A0ABV5WN39</accession>
<keyword evidence="13" id="KW-0175">Coiled coil</keyword>
<evidence type="ECO:0000256" key="10">
    <source>
        <dbReference type="ARBA" id="ARBA00023012"/>
    </source>
</evidence>
<dbReference type="InterPro" id="IPR004358">
    <property type="entry name" value="Sig_transdc_His_kin-like_C"/>
</dbReference>
<dbReference type="Gene3D" id="6.10.340.10">
    <property type="match status" value="1"/>
</dbReference>
<evidence type="ECO:0000256" key="8">
    <source>
        <dbReference type="ARBA" id="ARBA00022777"/>
    </source>
</evidence>
<dbReference type="SUPFAM" id="SSF47384">
    <property type="entry name" value="Homodimeric domain of signal transducing histidine kinase"/>
    <property type="match status" value="1"/>
</dbReference>
<dbReference type="PANTHER" id="PTHR43047">
    <property type="entry name" value="TWO-COMPONENT HISTIDINE PROTEIN KINASE"/>
    <property type="match status" value="1"/>
</dbReference>
<evidence type="ECO:0000313" key="19">
    <source>
        <dbReference type="Proteomes" id="UP001589609"/>
    </source>
</evidence>
<keyword evidence="14" id="KW-0812">Transmembrane</keyword>
<dbReference type="Pfam" id="PF00512">
    <property type="entry name" value="HisKA"/>
    <property type="match status" value="1"/>
</dbReference>
<keyword evidence="8" id="KW-0418">Kinase</keyword>
<dbReference type="InterPro" id="IPR003661">
    <property type="entry name" value="HisK_dim/P_dom"/>
</dbReference>
<dbReference type="Proteomes" id="UP001589609">
    <property type="component" value="Unassembled WGS sequence"/>
</dbReference>
<dbReference type="Pfam" id="PF00672">
    <property type="entry name" value="HAMP"/>
    <property type="match status" value="1"/>
</dbReference>
<name>A0ABV5WN39_9BACI</name>
<dbReference type="EMBL" id="JBHMAF010000196">
    <property type="protein sequence ID" value="MFB9762079.1"/>
    <property type="molecule type" value="Genomic_DNA"/>
</dbReference>
<evidence type="ECO:0000256" key="11">
    <source>
        <dbReference type="ARBA" id="ARBA00023136"/>
    </source>
</evidence>
<evidence type="ECO:0000256" key="7">
    <source>
        <dbReference type="ARBA" id="ARBA00022741"/>
    </source>
</evidence>
<proteinExistence type="predicted"/>
<comment type="catalytic activity">
    <reaction evidence="1">
        <text>ATP + protein L-histidine = ADP + protein N-phospho-L-histidine.</text>
        <dbReference type="EC" id="2.7.13.3"/>
    </reaction>
</comment>
<dbReference type="SMART" id="SM00388">
    <property type="entry name" value="HisKA"/>
    <property type="match status" value="1"/>
</dbReference>
<feature type="modified residue" description="4-aspartylphosphate" evidence="12">
    <location>
        <position position="824"/>
    </location>
</feature>
<dbReference type="SUPFAM" id="SSF55781">
    <property type="entry name" value="GAF domain-like"/>
    <property type="match status" value="1"/>
</dbReference>
<dbReference type="InterPro" id="IPR003018">
    <property type="entry name" value="GAF"/>
</dbReference>
<feature type="domain" description="Histidine kinase" evidence="15">
    <location>
        <begin position="514"/>
        <end position="741"/>
    </location>
</feature>
<dbReference type="Gene3D" id="3.30.565.10">
    <property type="entry name" value="Histidine kinase-like ATPase, C-terminal domain"/>
    <property type="match status" value="1"/>
</dbReference>
<dbReference type="EC" id="2.7.13.3" evidence="3"/>
<evidence type="ECO:0000256" key="3">
    <source>
        <dbReference type="ARBA" id="ARBA00012438"/>
    </source>
</evidence>
<dbReference type="RefSeq" id="WP_379952088.1">
    <property type="nucleotide sequence ID" value="NZ_JBHMAF010000196.1"/>
</dbReference>
<dbReference type="SMART" id="SM00387">
    <property type="entry name" value="HATPase_c"/>
    <property type="match status" value="1"/>
</dbReference>
<protein>
    <recommendedName>
        <fullName evidence="3">histidine kinase</fullName>
        <ecNumber evidence="3">2.7.13.3</ecNumber>
    </recommendedName>
</protein>
<evidence type="ECO:0000256" key="5">
    <source>
        <dbReference type="ARBA" id="ARBA00022553"/>
    </source>
</evidence>
<evidence type="ECO:0000259" key="15">
    <source>
        <dbReference type="PROSITE" id="PS50109"/>
    </source>
</evidence>
<dbReference type="PRINTS" id="PR00344">
    <property type="entry name" value="BCTRLSENSOR"/>
</dbReference>
<evidence type="ECO:0000259" key="17">
    <source>
        <dbReference type="PROSITE" id="PS50885"/>
    </source>
</evidence>
<keyword evidence="5 12" id="KW-0597">Phosphoprotein</keyword>
<reference evidence="18 19" key="1">
    <citation type="submission" date="2024-09" db="EMBL/GenBank/DDBJ databases">
        <authorList>
            <person name="Sun Q."/>
            <person name="Mori K."/>
        </authorList>
    </citation>
    <scope>NUCLEOTIDE SEQUENCE [LARGE SCALE GENOMIC DNA]</scope>
    <source>
        <strain evidence="18 19">JCM 11201</strain>
    </source>
</reference>
<dbReference type="SMART" id="SM00304">
    <property type="entry name" value="HAMP"/>
    <property type="match status" value="1"/>
</dbReference>
<dbReference type="Pfam" id="PF02518">
    <property type="entry name" value="HATPase_c"/>
    <property type="match status" value="1"/>
</dbReference>
<dbReference type="Gene3D" id="3.40.50.2300">
    <property type="match status" value="1"/>
</dbReference>
<dbReference type="CDD" id="cd06225">
    <property type="entry name" value="HAMP"/>
    <property type="match status" value="1"/>
</dbReference>
<evidence type="ECO:0000256" key="13">
    <source>
        <dbReference type="SAM" id="Coils"/>
    </source>
</evidence>
<evidence type="ECO:0000256" key="9">
    <source>
        <dbReference type="ARBA" id="ARBA00022840"/>
    </source>
</evidence>
<dbReference type="InterPro" id="IPR007891">
    <property type="entry name" value="CHASE3"/>
</dbReference>
<keyword evidence="19" id="KW-1185">Reference proteome</keyword>
<keyword evidence="11 14" id="KW-0472">Membrane</keyword>
<gene>
    <name evidence="18" type="ORF">ACFFMS_28025</name>
</gene>
<evidence type="ECO:0000256" key="14">
    <source>
        <dbReference type="SAM" id="Phobius"/>
    </source>
</evidence>
<dbReference type="Gene3D" id="1.10.287.130">
    <property type="match status" value="1"/>
</dbReference>
<evidence type="ECO:0000256" key="1">
    <source>
        <dbReference type="ARBA" id="ARBA00000085"/>
    </source>
</evidence>
<dbReference type="InterPro" id="IPR029016">
    <property type="entry name" value="GAF-like_dom_sf"/>
</dbReference>
<dbReference type="SUPFAM" id="SSF55874">
    <property type="entry name" value="ATPase domain of HSP90 chaperone/DNA topoisomerase II/histidine kinase"/>
    <property type="match status" value="1"/>
</dbReference>
<dbReference type="CDD" id="cd16922">
    <property type="entry name" value="HATPase_EvgS-ArcB-TorS-like"/>
    <property type="match status" value="1"/>
</dbReference>
<dbReference type="InterPro" id="IPR036890">
    <property type="entry name" value="HATPase_C_sf"/>
</dbReference>
<dbReference type="CDD" id="cd17546">
    <property type="entry name" value="REC_hyHK_CKI1_RcsC-like"/>
    <property type="match status" value="1"/>
</dbReference>
<comment type="caution">
    <text evidence="18">The sequence shown here is derived from an EMBL/GenBank/DDBJ whole genome shotgun (WGS) entry which is preliminary data.</text>
</comment>
<dbReference type="InterPro" id="IPR003660">
    <property type="entry name" value="HAMP_dom"/>
</dbReference>
<evidence type="ECO:0000256" key="2">
    <source>
        <dbReference type="ARBA" id="ARBA00004651"/>
    </source>
</evidence>
<sequence length="892" mass="99971">MKLTIGKKILIGYLSIALLLGGTSGISYYYIKQVNNSYSDLIDRRVTILTNTKQIQTLALKQTNSLRGYLLTQDTNFLVELQTANESLQELISSTKGLLTEQTNKEAMQELTVLNKEFEKMYEELLKRYESNHNQEEALQYFKEEVFPIGKQLDPLANTITERQQELLSEGKKANTELVEQVILTNTLLNVLIFILTIGIGLFISRNITGNLRRITKVISSFASYSASNVNLPRIHVRSKDETSEIAEAFNELTHALEENRKQEMAFKQALQEQNWLETSAAEIATMYQGVHDLRTLTGMFLTKIVPMIDASYGAFYIKQGTGSQQRFYKFAAYAYDSNEIGRESFAFGEGLVGQAALENRSITLTNPPDSYIQIQSAIGAAAPSYIMIIPVEFEGQVTAVIELASFQPLTPIQQALLKQVVNHAGITIHSVMGRMKVEELLKESQALTAELQSQSEELQMQQEELRSINEELGEQYRESEEKTRILTNTQLELEEKAHQLALSSTYKSEFLANMSHELRTPLNSLLILAHLLAENTDGNLTEAQLEFIQTIYSSGNELLHLINDVLDLAKVESGKLDMTRDEVSLQRISAFIERQFAPLAAEKGLSFTVRLEADLTDTIYTDEHRLRQVLKNLLSNAFKFTEKGGVALHIHRVQTAILPDQQTALAFSVSDTGIGIKKEEQELIFQAFKQADGTTNRKYGGTGLGLSISRDIAHLLGGAIELQSEKGIGSTFTLYLPISEAAGTKNAELEAASAVEVETSYPGTEDPLLQEKKVLIIDDDMRNIFALTTALEQQKMQVLFAENGKDGIELLQKHPDTDIVLMDIMLPEMNGYEAMQAIRKMPKFQNIPIIALTAKAMKQDRERCIAAGASDYISKPIQLEQLFSVMKVWFY</sequence>
<evidence type="ECO:0000256" key="6">
    <source>
        <dbReference type="ARBA" id="ARBA00022679"/>
    </source>
</evidence>
<evidence type="ECO:0000256" key="12">
    <source>
        <dbReference type="PROSITE-ProRule" id="PRU00169"/>
    </source>
</evidence>
<evidence type="ECO:0000256" key="4">
    <source>
        <dbReference type="ARBA" id="ARBA00022475"/>
    </source>
</evidence>
<feature type="coiled-coil region" evidence="13">
    <location>
        <begin position="438"/>
        <end position="483"/>
    </location>
</feature>
<organism evidence="18 19">
    <name type="scientific">Ectobacillus funiculus</name>
    <dbReference type="NCBI Taxonomy" id="137993"/>
    <lineage>
        <taxon>Bacteria</taxon>
        <taxon>Bacillati</taxon>
        <taxon>Bacillota</taxon>
        <taxon>Bacilli</taxon>
        <taxon>Bacillales</taxon>
        <taxon>Bacillaceae</taxon>
        <taxon>Ectobacillus</taxon>
    </lineage>
</organism>
<dbReference type="Pfam" id="PF00072">
    <property type="entry name" value="Response_reg"/>
    <property type="match status" value="1"/>
</dbReference>
<dbReference type="Gene3D" id="3.30.450.40">
    <property type="match status" value="1"/>
</dbReference>
<keyword evidence="10" id="KW-0902">Two-component regulatory system</keyword>
<feature type="transmembrane region" description="Helical" evidence="14">
    <location>
        <begin position="182"/>
        <end position="204"/>
    </location>
</feature>
<evidence type="ECO:0000313" key="18">
    <source>
        <dbReference type="EMBL" id="MFB9762079.1"/>
    </source>
</evidence>
<dbReference type="PANTHER" id="PTHR43047:SF72">
    <property type="entry name" value="OSMOSENSING HISTIDINE PROTEIN KINASE SLN1"/>
    <property type="match status" value="1"/>
</dbReference>
<comment type="subcellular location">
    <subcellularLocation>
        <location evidence="2">Cell membrane</location>
        <topology evidence="2">Multi-pass membrane protein</topology>
    </subcellularLocation>
</comment>
<feature type="domain" description="Response regulatory" evidence="16">
    <location>
        <begin position="774"/>
        <end position="891"/>
    </location>
</feature>
<dbReference type="SUPFAM" id="SSF52172">
    <property type="entry name" value="CheY-like"/>
    <property type="match status" value="1"/>
</dbReference>
<dbReference type="InterPro" id="IPR005467">
    <property type="entry name" value="His_kinase_dom"/>
</dbReference>